<evidence type="ECO:0000256" key="1">
    <source>
        <dbReference type="ARBA" id="ARBA00009986"/>
    </source>
</evidence>
<dbReference type="InterPro" id="IPR016161">
    <property type="entry name" value="Ald_DH/histidinol_DH"/>
</dbReference>
<dbReference type="PANTHER" id="PTHR42804">
    <property type="entry name" value="ALDEHYDE DEHYDROGENASE"/>
    <property type="match status" value="1"/>
</dbReference>
<reference evidence="10" key="1">
    <citation type="journal article" date="2019" name="Int. J. Syst. Evol. Microbiol.">
        <title>The Global Catalogue of Microorganisms (GCM) 10K type strain sequencing project: providing services to taxonomists for standard genome sequencing and annotation.</title>
        <authorList>
            <consortium name="The Broad Institute Genomics Platform"/>
            <consortium name="The Broad Institute Genome Sequencing Center for Infectious Disease"/>
            <person name="Wu L."/>
            <person name="Ma J."/>
        </authorList>
    </citation>
    <scope>NUCLEOTIDE SEQUENCE [LARGE SCALE GENOMIC DNA]</scope>
    <source>
        <strain evidence="10">CGMCC 4.7329</strain>
    </source>
</reference>
<dbReference type="EC" id="1.2.1.3" evidence="3"/>
<evidence type="ECO:0000256" key="2">
    <source>
        <dbReference type="ARBA" id="ARBA00023002"/>
    </source>
</evidence>
<proteinExistence type="inferred from homology"/>
<dbReference type="PANTHER" id="PTHR42804:SF1">
    <property type="entry name" value="ALDEHYDE DEHYDROGENASE-RELATED"/>
    <property type="match status" value="1"/>
</dbReference>
<dbReference type="Gene3D" id="3.40.605.10">
    <property type="entry name" value="Aldehyde Dehydrogenase, Chain A, domain 1"/>
    <property type="match status" value="1"/>
</dbReference>
<evidence type="ECO:0000256" key="3">
    <source>
        <dbReference type="ARBA" id="ARBA00024226"/>
    </source>
</evidence>
<dbReference type="SUPFAM" id="SSF53720">
    <property type="entry name" value="ALDH-like"/>
    <property type="match status" value="1"/>
</dbReference>
<dbReference type="InterPro" id="IPR016163">
    <property type="entry name" value="Ald_DH_C"/>
</dbReference>
<dbReference type="PROSITE" id="PS00070">
    <property type="entry name" value="ALDEHYDE_DEHYDR_CYS"/>
    <property type="match status" value="1"/>
</dbReference>
<evidence type="ECO:0000256" key="5">
    <source>
        <dbReference type="PROSITE-ProRule" id="PRU10007"/>
    </source>
</evidence>
<evidence type="ECO:0000313" key="10">
    <source>
        <dbReference type="Proteomes" id="UP000658127"/>
    </source>
</evidence>
<dbReference type="Pfam" id="PF00171">
    <property type="entry name" value="Aldedh"/>
    <property type="match status" value="1"/>
</dbReference>
<dbReference type="InterPro" id="IPR029510">
    <property type="entry name" value="Ald_DH_CS_GLU"/>
</dbReference>
<name>A0ABQ2L2A1_9NOCA</name>
<evidence type="ECO:0000256" key="4">
    <source>
        <dbReference type="ARBA" id="ARBA00049194"/>
    </source>
</evidence>
<dbReference type="InterPro" id="IPR016162">
    <property type="entry name" value="Ald_DH_N"/>
</dbReference>
<keyword evidence="10" id="KW-1185">Reference proteome</keyword>
<dbReference type="Proteomes" id="UP000658127">
    <property type="component" value="Unassembled WGS sequence"/>
</dbReference>
<gene>
    <name evidence="9" type="ORF">GCM10011610_67790</name>
</gene>
<dbReference type="PROSITE" id="PS00687">
    <property type="entry name" value="ALDEHYDE_DEHYDR_GLU"/>
    <property type="match status" value="1"/>
</dbReference>
<evidence type="ECO:0000256" key="7">
    <source>
        <dbReference type="SAM" id="MobiDB-lite"/>
    </source>
</evidence>
<protein>
    <recommendedName>
        <fullName evidence="3">aldehyde dehydrogenase (NAD(+))</fullName>
        <ecNumber evidence="3">1.2.1.3</ecNumber>
    </recommendedName>
</protein>
<feature type="active site" evidence="5">
    <location>
        <position position="251"/>
    </location>
</feature>
<dbReference type="EMBL" id="BMNE01000013">
    <property type="protein sequence ID" value="GGN99647.1"/>
    <property type="molecule type" value="Genomic_DNA"/>
</dbReference>
<accession>A0ABQ2L2A1</accession>
<feature type="domain" description="Aldehyde dehydrogenase" evidence="8">
    <location>
        <begin position="13"/>
        <end position="474"/>
    </location>
</feature>
<keyword evidence="2 6" id="KW-0560">Oxidoreductase</keyword>
<evidence type="ECO:0000259" key="8">
    <source>
        <dbReference type="Pfam" id="PF00171"/>
    </source>
</evidence>
<sequence length="509" mass="54067">MSPRHQLYIGGQWVDPATSETIEVISPHTEQLVARVADPAPADVDRAVAAARRAFDAGPWPRTDPQARVAIVRELAECYSAREDELAQLITTEMGAPITFSRSAHAKLPGVMMRAFAETAAGYRWQETRDGFLGGDVVVGHEPVGVVAAIIPWNMPMFLIVGKLIPALLAGCTVVLKPSPETPLDAHHMAELLEQVGLPPGVVSILPGGREVGRYLVSHPGVDKVSFTGSTVAGRQVAEVCGSALRRVSLELGGKSAAVVLDDADPDAVATGMMIAGLMNGGQACVAQTRVLVPQRRRHEFVDALVSVIENLIVGDPFDPATRIGPMVSRRQQQRVRDYIDLGQREGARLLVGGTDLPAGIERGWYVRPTLFADVDNSMRIAQEEIFGPVLGVIAYADDEHAVHLANDSEYGLSGSVWSPDVERATAIARRVRAGTVGINEPYSMDPVAPFGGVKNSGIGREFGTEGLAGYLDTVSLSIRPAAANSAVPQEGTVGAARAAGPPREIRSS</sequence>
<dbReference type="InterPro" id="IPR016160">
    <property type="entry name" value="Ald_DH_CS_CYS"/>
</dbReference>
<comment type="catalytic activity">
    <reaction evidence="4">
        <text>an aldehyde + NAD(+) + H2O = a carboxylate + NADH + 2 H(+)</text>
        <dbReference type="Rhea" id="RHEA:16185"/>
        <dbReference type="ChEBI" id="CHEBI:15377"/>
        <dbReference type="ChEBI" id="CHEBI:15378"/>
        <dbReference type="ChEBI" id="CHEBI:17478"/>
        <dbReference type="ChEBI" id="CHEBI:29067"/>
        <dbReference type="ChEBI" id="CHEBI:57540"/>
        <dbReference type="ChEBI" id="CHEBI:57945"/>
        <dbReference type="EC" id="1.2.1.3"/>
    </reaction>
</comment>
<comment type="similarity">
    <text evidence="1 6">Belongs to the aldehyde dehydrogenase family.</text>
</comment>
<dbReference type="CDD" id="cd07139">
    <property type="entry name" value="ALDH_AldA-Rv0768"/>
    <property type="match status" value="1"/>
</dbReference>
<dbReference type="RefSeq" id="WP_189034588.1">
    <property type="nucleotide sequence ID" value="NZ_BMNE01000013.1"/>
</dbReference>
<evidence type="ECO:0000256" key="6">
    <source>
        <dbReference type="RuleBase" id="RU003345"/>
    </source>
</evidence>
<dbReference type="InterPro" id="IPR015590">
    <property type="entry name" value="Aldehyde_DH_dom"/>
</dbReference>
<dbReference type="Gene3D" id="3.40.309.10">
    <property type="entry name" value="Aldehyde Dehydrogenase, Chain A, domain 2"/>
    <property type="match status" value="1"/>
</dbReference>
<comment type="caution">
    <text evidence="9">The sequence shown here is derived from an EMBL/GenBank/DDBJ whole genome shotgun (WGS) entry which is preliminary data.</text>
</comment>
<organism evidence="9 10">
    <name type="scientific">Nocardia rhizosphaerihabitans</name>
    <dbReference type="NCBI Taxonomy" id="1691570"/>
    <lineage>
        <taxon>Bacteria</taxon>
        <taxon>Bacillati</taxon>
        <taxon>Actinomycetota</taxon>
        <taxon>Actinomycetes</taxon>
        <taxon>Mycobacteriales</taxon>
        <taxon>Nocardiaceae</taxon>
        <taxon>Nocardia</taxon>
    </lineage>
</organism>
<feature type="region of interest" description="Disordered" evidence="7">
    <location>
        <begin position="484"/>
        <end position="509"/>
    </location>
</feature>
<evidence type="ECO:0000313" key="9">
    <source>
        <dbReference type="EMBL" id="GGN99647.1"/>
    </source>
</evidence>